<dbReference type="InterPro" id="IPR038287">
    <property type="entry name" value="Cse2_sf"/>
</dbReference>
<comment type="caution">
    <text evidence="1">The sequence shown here is derived from an EMBL/GenBank/DDBJ whole genome shotgun (WGS) entry which is preliminary data.</text>
</comment>
<proteinExistence type="predicted"/>
<dbReference type="Pfam" id="PF09485">
    <property type="entry name" value="CRISPR_Cse2"/>
    <property type="match status" value="1"/>
</dbReference>
<protein>
    <recommendedName>
        <fullName evidence="3">Type I-E CRISPR-associated protein Cse2/CasB</fullName>
    </recommendedName>
</protein>
<name>A0A4Y4D1I5_ZOORA</name>
<accession>A0A4Y4D1I5</accession>
<evidence type="ECO:0000313" key="2">
    <source>
        <dbReference type="Proteomes" id="UP000318422"/>
    </source>
</evidence>
<dbReference type="EMBL" id="BJNV01000102">
    <property type="protein sequence ID" value="GEC97604.1"/>
    <property type="molecule type" value="Genomic_DNA"/>
</dbReference>
<sequence length="170" mass="19422">MSERFERDKPIGKALAEWWQGLENDRASRAILRRAAGPTEVALSAPYQRLYRRLQLQGWNPDSKAYLDDRLAAAVGLLAHVREDSPGLSPAKSMSQRKAGDDRLAVSELRFLRLLDARDIEALYDSLRRVLPLMDGRVDVLALTNDLLQWGEQVKKRWAYAYEWPARTSS</sequence>
<dbReference type="NCBIfam" id="TIGR02548">
    <property type="entry name" value="casB_cse2"/>
    <property type="match status" value="1"/>
</dbReference>
<gene>
    <name evidence="1" type="ORF">ZRA01_36770</name>
</gene>
<dbReference type="AlphaFoldDB" id="A0A4Y4D1I5"/>
<evidence type="ECO:0008006" key="3">
    <source>
        <dbReference type="Google" id="ProtNLM"/>
    </source>
</evidence>
<reference evidence="1 2" key="1">
    <citation type="submission" date="2019-06" db="EMBL/GenBank/DDBJ databases">
        <title>Whole genome shotgun sequence of Zoogloea ramigera NBRC 15342.</title>
        <authorList>
            <person name="Hosoyama A."/>
            <person name="Uohara A."/>
            <person name="Ohji S."/>
            <person name="Ichikawa N."/>
        </authorList>
    </citation>
    <scope>NUCLEOTIDE SEQUENCE [LARGE SCALE GENOMIC DNA]</scope>
    <source>
        <strain evidence="1 2">NBRC 15342</strain>
    </source>
</reference>
<dbReference type="RefSeq" id="WP_170183028.1">
    <property type="nucleotide sequence ID" value="NZ_BJNV01000102.1"/>
</dbReference>
<keyword evidence="2" id="KW-1185">Reference proteome</keyword>
<dbReference type="CDD" id="cd09731">
    <property type="entry name" value="Cse2_I-E"/>
    <property type="match status" value="1"/>
</dbReference>
<organism evidence="1 2">
    <name type="scientific">Zoogloea ramigera</name>
    <dbReference type="NCBI Taxonomy" id="350"/>
    <lineage>
        <taxon>Bacteria</taxon>
        <taxon>Pseudomonadati</taxon>
        <taxon>Pseudomonadota</taxon>
        <taxon>Betaproteobacteria</taxon>
        <taxon>Rhodocyclales</taxon>
        <taxon>Zoogloeaceae</taxon>
        <taxon>Zoogloea</taxon>
    </lineage>
</organism>
<evidence type="ECO:0000313" key="1">
    <source>
        <dbReference type="EMBL" id="GEC97604.1"/>
    </source>
</evidence>
<dbReference type="Proteomes" id="UP000318422">
    <property type="component" value="Unassembled WGS sequence"/>
</dbReference>
<dbReference type="InterPro" id="IPR013382">
    <property type="entry name" value="CRISPR-assoc_prot_Cse2"/>
</dbReference>
<dbReference type="Gene3D" id="1.10.520.40">
    <property type="entry name" value="CRISPR-associated protein Cse2"/>
    <property type="match status" value="1"/>
</dbReference>